<dbReference type="EMBL" id="LWGR01000007">
    <property type="protein sequence ID" value="KZM73303.1"/>
    <property type="molecule type" value="Genomic_DNA"/>
</dbReference>
<reference evidence="1 2" key="1">
    <citation type="submission" date="2016-04" db="EMBL/GenBank/DDBJ databases">
        <authorList>
            <person name="Evans L.H."/>
            <person name="Alamgir A."/>
            <person name="Owens N."/>
            <person name="Weber N.D."/>
            <person name="Virtaneva K."/>
            <person name="Barbian K."/>
            <person name="Babar A."/>
            <person name="Rosenke K."/>
        </authorList>
    </citation>
    <scope>NUCLEOTIDE SEQUENCE [LARGE SCALE GENOMIC DNA]</scope>
    <source>
        <strain evidence="1 2">IFM 0406</strain>
    </source>
</reference>
<gene>
    <name evidence="1" type="ORF">AWN90_32085</name>
</gene>
<evidence type="ECO:0000313" key="2">
    <source>
        <dbReference type="Proteomes" id="UP000076512"/>
    </source>
</evidence>
<name>A0A164MF36_9NOCA</name>
<dbReference type="Proteomes" id="UP000076512">
    <property type="component" value="Unassembled WGS sequence"/>
</dbReference>
<dbReference type="RefSeq" id="WP_067590403.1">
    <property type="nucleotide sequence ID" value="NZ_JABMCZ010000001.1"/>
</dbReference>
<proteinExistence type="predicted"/>
<dbReference type="AlphaFoldDB" id="A0A164MF36"/>
<protein>
    <submittedName>
        <fullName evidence="1">Uncharacterized protein</fullName>
    </submittedName>
</protein>
<organism evidence="1 2">
    <name type="scientific">Nocardia terpenica</name>
    <dbReference type="NCBI Taxonomy" id="455432"/>
    <lineage>
        <taxon>Bacteria</taxon>
        <taxon>Bacillati</taxon>
        <taxon>Actinomycetota</taxon>
        <taxon>Actinomycetes</taxon>
        <taxon>Mycobacteriales</taxon>
        <taxon>Nocardiaceae</taxon>
        <taxon>Nocardia</taxon>
    </lineage>
</organism>
<accession>A0A164MF36</accession>
<evidence type="ECO:0000313" key="1">
    <source>
        <dbReference type="EMBL" id="KZM73303.1"/>
    </source>
</evidence>
<comment type="caution">
    <text evidence="1">The sequence shown here is derived from an EMBL/GenBank/DDBJ whole genome shotgun (WGS) entry which is preliminary data.</text>
</comment>
<dbReference type="STRING" id="455432.AWN90_32085"/>
<sequence length="95" mass="10710">MTAAPEFVAEASAIDDARVAAYAALRAASRRGLTGTDVDAFHDAMDEITARCEVLRRRFYPRRHRLIVACGVAMVVSRTYRSREVAWTRPDRGRR</sequence>
<keyword evidence="2" id="KW-1185">Reference proteome</keyword>